<organism evidence="1 2">
    <name type="scientific">Prevotella pallens</name>
    <dbReference type="NCBI Taxonomy" id="60133"/>
    <lineage>
        <taxon>Bacteria</taxon>
        <taxon>Pseudomonadati</taxon>
        <taxon>Bacteroidota</taxon>
        <taxon>Bacteroidia</taxon>
        <taxon>Bacteroidales</taxon>
        <taxon>Prevotellaceae</taxon>
        <taxon>Prevotella</taxon>
    </lineage>
</organism>
<dbReference type="OrthoDB" id="2596110at2"/>
<name>A0A379GA92_9BACT</name>
<dbReference type="GeneID" id="78572045"/>
<sequence>MLSEKVKNYLIENGMYDDTEDETYQKVMSDLGINLETPFAQFNLYTNQTTFSGNRAELYNVCWFAINSIYYEQMESMRSVFNLPEEYIPLDSFEGEGGFFYNRQTGEVLELTLGKVYNDFQQGKLKPQWHNFNTFLEWFFDLS</sequence>
<dbReference type="Proteomes" id="UP000254235">
    <property type="component" value="Unassembled WGS sequence"/>
</dbReference>
<dbReference type="RefSeq" id="WP_115084272.1">
    <property type="nucleotide sequence ID" value="NZ_JABZTV010000001.1"/>
</dbReference>
<evidence type="ECO:0000313" key="1">
    <source>
        <dbReference type="EMBL" id="SUC37950.1"/>
    </source>
</evidence>
<dbReference type="EMBL" id="UGTP01000005">
    <property type="protein sequence ID" value="SUC37950.1"/>
    <property type="molecule type" value="Genomic_DNA"/>
</dbReference>
<protein>
    <recommendedName>
        <fullName evidence="3">SMI1 / KNR4 family</fullName>
    </recommendedName>
</protein>
<reference evidence="1 2" key="1">
    <citation type="submission" date="2018-06" db="EMBL/GenBank/DDBJ databases">
        <authorList>
            <consortium name="Pathogen Informatics"/>
            <person name="Doyle S."/>
        </authorList>
    </citation>
    <scope>NUCLEOTIDE SEQUENCE [LARGE SCALE GENOMIC DNA]</scope>
    <source>
        <strain evidence="1 2">NCTC13043</strain>
    </source>
</reference>
<proteinExistence type="predicted"/>
<accession>A0A379GA92</accession>
<dbReference type="AlphaFoldDB" id="A0A379GA92"/>
<evidence type="ECO:0000313" key="2">
    <source>
        <dbReference type="Proteomes" id="UP000254235"/>
    </source>
</evidence>
<evidence type="ECO:0008006" key="3">
    <source>
        <dbReference type="Google" id="ProtNLM"/>
    </source>
</evidence>
<gene>
    <name evidence="1" type="ORF">NCTC13043_02449</name>
</gene>